<dbReference type="Gene3D" id="2.10.25.10">
    <property type="entry name" value="Laminin"/>
    <property type="match status" value="2"/>
</dbReference>
<keyword evidence="3 4" id="KW-1015">Disulfide bond</keyword>
<dbReference type="PANTHER" id="PTHR24049:SF29">
    <property type="entry name" value="EGF-LIKE DOMAIN-CONTAINING PROTEIN"/>
    <property type="match status" value="1"/>
</dbReference>
<evidence type="ECO:0000313" key="6">
    <source>
        <dbReference type="EMBL" id="CAF1312067.1"/>
    </source>
</evidence>
<dbReference type="SUPFAM" id="SSF57196">
    <property type="entry name" value="EGF/Laminin"/>
    <property type="match status" value="2"/>
</dbReference>
<dbReference type="PROSITE" id="PS01186">
    <property type="entry name" value="EGF_2"/>
    <property type="match status" value="1"/>
</dbReference>
<evidence type="ECO:0000313" key="8">
    <source>
        <dbReference type="Proteomes" id="UP000663828"/>
    </source>
</evidence>
<accession>A0A815EG61</accession>
<feature type="disulfide bond" evidence="4">
    <location>
        <begin position="103"/>
        <end position="112"/>
    </location>
</feature>
<evidence type="ECO:0000256" key="2">
    <source>
        <dbReference type="ARBA" id="ARBA00022737"/>
    </source>
</evidence>
<keyword evidence="2" id="KW-0677">Repeat</keyword>
<dbReference type="PROSITE" id="PS00022">
    <property type="entry name" value="EGF_1"/>
    <property type="match status" value="2"/>
</dbReference>
<dbReference type="InterPro" id="IPR051022">
    <property type="entry name" value="Notch_Cell-Fate_Det"/>
</dbReference>
<evidence type="ECO:0000259" key="5">
    <source>
        <dbReference type="PROSITE" id="PS50026"/>
    </source>
</evidence>
<dbReference type="Proteomes" id="UP000663828">
    <property type="component" value="Unassembled WGS sequence"/>
</dbReference>
<feature type="domain" description="EGF-like" evidence="5">
    <location>
        <begin position="75"/>
        <end position="113"/>
    </location>
</feature>
<evidence type="ECO:0000313" key="7">
    <source>
        <dbReference type="EMBL" id="CAF1456784.1"/>
    </source>
</evidence>
<dbReference type="Proteomes" id="UP000663852">
    <property type="component" value="Unassembled WGS sequence"/>
</dbReference>
<dbReference type="InterPro" id="IPR001881">
    <property type="entry name" value="EGF-like_Ca-bd_dom"/>
</dbReference>
<keyword evidence="8" id="KW-1185">Reference proteome</keyword>
<dbReference type="Pfam" id="PF00008">
    <property type="entry name" value="EGF"/>
    <property type="match status" value="2"/>
</dbReference>
<evidence type="ECO:0000256" key="4">
    <source>
        <dbReference type="PROSITE-ProRule" id="PRU00076"/>
    </source>
</evidence>
<organism evidence="6 8">
    <name type="scientific">Adineta ricciae</name>
    <name type="common">Rotifer</name>
    <dbReference type="NCBI Taxonomy" id="249248"/>
    <lineage>
        <taxon>Eukaryota</taxon>
        <taxon>Metazoa</taxon>
        <taxon>Spiralia</taxon>
        <taxon>Gnathifera</taxon>
        <taxon>Rotifera</taxon>
        <taxon>Eurotatoria</taxon>
        <taxon>Bdelloidea</taxon>
        <taxon>Adinetida</taxon>
        <taxon>Adinetidae</taxon>
        <taxon>Adineta</taxon>
    </lineage>
</organism>
<dbReference type="SMART" id="SM00179">
    <property type="entry name" value="EGF_CA"/>
    <property type="match status" value="1"/>
</dbReference>
<feature type="domain" description="EGF-like" evidence="5">
    <location>
        <begin position="125"/>
        <end position="161"/>
    </location>
</feature>
<dbReference type="OrthoDB" id="10044191at2759"/>
<feature type="disulfide bond" evidence="4">
    <location>
        <begin position="151"/>
        <end position="160"/>
    </location>
</feature>
<dbReference type="PANTHER" id="PTHR24049">
    <property type="entry name" value="CRUMBS FAMILY MEMBER"/>
    <property type="match status" value="1"/>
</dbReference>
<dbReference type="GO" id="GO:0005509">
    <property type="term" value="F:calcium ion binding"/>
    <property type="evidence" value="ECO:0007669"/>
    <property type="project" value="InterPro"/>
</dbReference>
<reference evidence="6" key="1">
    <citation type="submission" date="2021-02" db="EMBL/GenBank/DDBJ databases">
        <authorList>
            <person name="Nowell W R."/>
        </authorList>
    </citation>
    <scope>NUCLEOTIDE SEQUENCE</scope>
</reference>
<dbReference type="CDD" id="cd00054">
    <property type="entry name" value="EGF_CA"/>
    <property type="match status" value="2"/>
</dbReference>
<evidence type="ECO:0000256" key="1">
    <source>
        <dbReference type="ARBA" id="ARBA00022536"/>
    </source>
</evidence>
<comment type="caution">
    <text evidence="6">The sequence shown here is derived from an EMBL/GenBank/DDBJ whole genome shotgun (WGS) entry which is preliminary data.</text>
</comment>
<evidence type="ECO:0000256" key="3">
    <source>
        <dbReference type="ARBA" id="ARBA00023157"/>
    </source>
</evidence>
<sequence>MTFVILTLNAEHRDDESSKRERVKRFLLSSKKKTTPTTKKPSTDVLASLIPTTPSNKHSTSPGFSIGVDKYGKKFNTACNSKTPCLNGGSCRTLPSGRPYCHCTEQFYGRNCEKKYKSTGYDQSNRNACSSSPCLHGGECVPKGSSFLCRCKSPYYGSTCSKHKD</sequence>
<keyword evidence="1 4" id="KW-0245">EGF-like domain</keyword>
<dbReference type="InterPro" id="IPR000742">
    <property type="entry name" value="EGF"/>
</dbReference>
<proteinExistence type="predicted"/>
<protein>
    <recommendedName>
        <fullName evidence="5">EGF-like domain-containing protein</fullName>
    </recommendedName>
</protein>
<dbReference type="PROSITE" id="PS50026">
    <property type="entry name" value="EGF_3"/>
    <property type="match status" value="2"/>
</dbReference>
<comment type="caution">
    <text evidence="4">Lacks conserved residue(s) required for the propagation of feature annotation.</text>
</comment>
<dbReference type="EMBL" id="CAJNOR010002564">
    <property type="protein sequence ID" value="CAF1312067.1"/>
    <property type="molecule type" value="Genomic_DNA"/>
</dbReference>
<dbReference type="SMART" id="SM00181">
    <property type="entry name" value="EGF"/>
    <property type="match status" value="2"/>
</dbReference>
<dbReference type="EMBL" id="CAJNOJ010000461">
    <property type="protein sequence ID" value="CAF1456784.1"/>
    <property type="molecule type" value="Genomic_DNA"/>
</dbReference>
<name>A0A815EG61_ADIRI</name>
<dbReference type="AlphaFoldDB" id="A0A815EG61"/>
<dbReference type="FunFam" id="2.10.25.10:FF:000095">
    <property type="entry name" value="Notch, isoform B"/>
    <property type="match status" value="1"/>
</dbReference>
<gene>
    <name evidence="7" type="ORF">EDS130_LOCUS39886</name>
    <name evidence="6" type="ORF">XAT740_LOCUS29439</name>
</gene>